<evidence type="ECO:0000313" key="1">
    <source>
        <dbReference type="EMBL" id="GFT04814.1"/>
    </source>
</evidence>
<dbReference type="AlphaFoldDB" id="A0A8X6TFD9"/>
<accession>A0A8X6TFD9</accession>
<gene>
    <name evidence="1" type="primary">AVEN_133462_1</name>
    <name evidence="1" type="ORF">NPIL_531351</name>
</gene>
<sequence>MLRVTAWVSGFVFALKKKHNEKGSLTADELTNAELVWERIAQSDIYSNEITCWKNNKPSSRDSKLLCLSQFLDIKGILRVICRLGKSTHLSAFKKKSYYIPFQS</sequence>
<name>A0A8X6TFD9_NEPPI</name>
<dbReference type="OrthoDB" id="6432901at2759"/>
<organism evidence="1 2">
    <name type="scientific">Nephila pilipes</name>
    <name type="common">Giant wood spider</name>
    <name type="synonym">Nephila maculata</name>
    <dbReference type="NCBI Taxonomy" id="299642"/>
    <lineage>
        <taxon>Eukaryota</taxon>
        <taxon>Metazoa</taxon>
        <taxon>Ecdysozoa</taxon>
        <taxon>Arthropoda</taxon>
        <taxon>Chelicerata</taxon>
        <taxon>Arachnida</taxon>
        <taxon>Araneae</taxon>
        <taxon>Araneomorphae</taxon>
        <taxon>Entelegynae</taxon>
        <taxon>Araneoidea</taxon>
        <taxon>Nephilidae</taxon>
        <taxon>Nephila</taxon>
    </lineage>
</organism>
<protein>
    <submittedName>
        <fullName evidence="1">Integrase catalytic domain-containing protein</fullName>
    </submittedName>
</protein>
<keyword evidence="2" id="KW-1185">Reference proteome</keyword>
<evidence type="ECO:0000313" key="2">
    <source>
        <dbReference type="Proteomes" id="UP000887013"/>
    </source>
</evidence>
<comment type="caution">
    <text evidence="1">The sequence shown here is derived from an EMBL/GenBank/DDBJ whole genome shotgun (WGS) entry which is preliminary data.</text>
</comment>
<dbReference type="EMBL" id="BMAW01102544">
    <property type="protein sequence ID" value="GFT04814.1"/>
    <property type="molecule type" value="Genomic_DNA"/>
</dbReference>
<reference evidence="1" key="1">
    <citation type="submission" date="2020-08" db="EMBL/GenBank/DDBJ databases">
        <title>Multicomponent nature underlies the extraordinary mechanical properties of spider dragline silk.</title>
        <authorList>
            <person name="Kono N."/>
            <person name="Nakamura H."/>
            <person name="Mori M."/>
            <person name="Yoshida Y."/>
            <person name="Ohtoshi R."/>
            <person name="Malay A.D."/>
            <person name="Moran D.A.P."/>
            <person name="Tomita M."/>
            <person name="Numata K."/>
            <person name="Arakawa K."/>
        </authorList>
    </citation>
    <scope>NUCLEOTIDE SEQUENCE</scope>
</reference>
<proteinExistence type="predicted"/>
<dbReference type="Proteomes" id="UP000887013">
    <property type="component" value="Unassembled WGS sequence"/>
</dbReference>